<evidence type="ECO:0000256" key="8">
    <source>
        <dbReference type="ARBA" id="ARBA00022833"/>
    </source>
</evidence>
<protein>
    <submittedName>
        <fullName evidence="16">RING-H2 finger protein ATL64-like</fullName>
    </submittedName>
</protein>
<sequence length="250" mass="27589">MDLDTDNDPALLSLRLEIEARLLHASAFLLFIAVLLALSLHLYRRCGIHRRRSLFHHRFILSGENLESDRILHRLGLDAAVLASLPILVFRAEGAAAECAVCLSEFEDGDKFRSLHRCGHRFHVDCIDMWFHSHTTCPICRSPVEAGPPPPPQVANAADPRPPCSEEEGIGSSTVNAGRGERIWIEVPRGGAEEEIGLRPQSPLRIPRTDLLHQGRQSALGTELENGEASKGALPPPLPSPPLRLRTEDK</sequence>
<evidence type="ECO:0000256" key="1">
    <source>
        <dbReference type="ARBA" id="ARBA00004167"/>
    </source>
</evidence>
<evidence type="ECO:0000256" key="11">
    <source>
        <dbReference type="ARBA" id="ARBA00024209"/>
    </source>
</evidence>
<dbReference type="PANTHER" id="PTHR45768:SF34">
    <property type="entry name" value="RING-H2 FINGER PROTEIN ATL64"/>
    <property type="match status" value="1"/>
</dbReference>
<keyword evidence="10 14" id="KW-0472">Membrane</keyword>
<accession>A0AAQ3KJI5</accession>
<keyword evidence="8" id="KW-0862">Zinc</keyword>
<evidence type="ECO:0000256" key="2">
    <source>
        <dbReference type="ARBA" id="ARBA00004906"/>
    </source>
</evidence>
<evidence type="ECO:0000256" key="4">
    <source>
        <dbReference type="ARBA" id="ARBA00022692"/>
    </source>
</evidence>
<dbReference type="Proteomes" id="UP001327560">
    <property type="component" value="Chromosome 5"/>
</dbReference>
<proteinExistence type="inferred from homology"/>
<name>A0AAQ3KJI5_9LILI</name>
<comment type="similarity">
    <text evidence="11">Belongs to the RING-type zinc finger family. ATL subfamily.</text>
</comment>
<feature type="domain" description="RING-type" evidence="15">
    <location>
        <begin position="99"/>
        <end position="141"/>
    </location>
</feature>
<dbReference type="SMART" id="SM00184">
    <property type="entry name" value="RING"/>
    <property type="match status" value="1"/>
</dbReference>
<keyword evidence="6 12" id="KW-0863">Zinc-finger</keyword>
<evidence type="ECO:0000256" key="3">
    <source>
        <dbReference type="ARBA" id="ARBA00022679"/>
    </source>
</evidence>
<dbReference type="Gene3D" id="3.30.40.10">
    <property type="entry name" value="Zinc/RING finger domain, C3HC4 (zinc finger)"/>
    <property type="match status" value="1"/>
</dbReference>
<feature type="transmembrane region" description="Helical" evidence="14">
    <location>
        <begin position="22"/>
        <end position="43"/>
    </location>
</feature>
<feature type="region of interest" description="Disordered" evidence="13">
    <location>
        <begin position="189"/>
        <end position="250"/>
    </location>
</feature>
<evidence type="ECO:0000256" key="5">
    <source>
        <dbReference type="ARBA" id="ARBA00022723"/>
    </source>
</evidence>
<keyword evidence="5" id="KW-0479">Metal-binding</keyword>
<comment type="subcellular location">
    <subcellularLocation>
        <location evidence="1">Membrane</location>
        <topology evidence="1">Single-pass membrane protein</topology>
    </subcellularLocation>
</comment>
<dbReference type="GO" id="GO:0016740">
    <property type="term" value="F:transferase activity"/>
    <property type="evidence" value="ECO:0007669"/>
    <property type="project" value="UniProtKB-KW"/>
</dbReference>
<dbReference type="CDD" id="cd16461">
    <property type="entry name" value="RING-H2_EL5-like"/>
    <property type="match status" value="1"/>
</dbReference>
<evidence type="ECO:0000256" key="12">
    <source>
        <dbReference type="PROSITE-ProRule" id="PRU00175"/>
    </source>
</evidence>
<dbReference type="GO" id="GO:0016020">
    <property type="term" value="C:membrane"/>
    <property type="evidence" value="ECO:0007669"/>
    <property type="project" value="UniProtKB-SubCell"/>
</dbReference>
<evidence type="ECO:0000256" key="14">
    <source>
        <dbReference type="SAM" id="Phobius"/>
    </source>
</evidence>
<evidence type="ECO:0000256" key="13">
    <source>
        <dbReference type="SAM" id="MobiDB-lite"/>
    </source>
</evidence>
<dbReference type="InterPro" id="IPR001841">
    <property type="entry name" value="Znf_RING"/>
</dbReference>
<evidence type="ECO:0000256" key="9">
    <source>
        <dbReference type="ARBA" id="ARBA00022989"/>
    </source>
</evidence>
<keyword evidence="3" id="KW-0808">Transferase</keyword>
<dbReference type="PANTHER" id="PTHR45768">
    <property type="entry name" value="E3 UBIQUITIN-PROTEIN LIGASE RNF13-LIKE"/>
    <property type="match status" value="1"/>
</dbReference>
<keyword evidence="9 14" id="KW-1133">Transmembrane helix</keyword>
<keyword evidence="4 14" id="KW-0812">Transmembrane</keyword>
<dbReference type="EMBL" id="CP136894">
    <property type="protein sequence ID" value="WOL06671.1"/>
    <property type="molecule type" value="Genomic_DNA"/>
</dbReference>
<evidence type="ECO:0000256" key="6">
    <source>
        <dbReference type="ARBA" id="ARBA00022771"/>
    </source>
</evidence>
<evidence type="ECO:0000313" key="17">
    <source>
        <dbReference type="Proteomes" id="UP001327560"/>
    </source>
</evidence>
<organism evidence="16 17">
    <name type="scientific">Canna indica</name>
    <name type="common">Indian-shot</name>
    <dbReference type="NCBI Taxonomy" id="4628"/>
    <lineage>
        <taxon>Eukaryota</taxon>
        <taxon>Viridiplantae</taxon>
        <taxon>Streptophyta</taxon>
        <taxon>Embryophyta</taxon>
        <taxon>Tracheophyta</taxon>
        <taxon>Spermatophyta</taxon>
        <taxon>Magnoliopsida</taxon>
        <taxon>Liliopsida</taxon>
        <taxon>Zingiberales</taxon>
        <taxon>Cannaceae</taxon>
        <taxon>Canna</taxon>
    </lineage>
</organism>
<dbReference type="AlphaFoldDB" id="A0AAQ3KJI5"/>
<dbReference type="SUPFAM" id="SSF57850">
    <property type="entry name" value="RING/U-box"/>
    <property type="match status" value="1"/>
</dbReference>
<evidence type="ECO:0000256" key="7">
    <source>
        <dbReference type="ARBA" id="ARBA00022786"/>
    </source>
</evidence>
<dbReference type="Pfam" id="PF13639">
    <property type="entry name" value="zf-RING_2"/>
    <property type="match status" value="1"/>
</dbReference>
<dbReference type="FunFam" id="3.30.40.10:FF:000457">
    <property type="entry name" value="RING-H2 finger protein ATL3"/>
    <property type="match status" value="1"/>
</dbReference>
<evidence type="ECO:0000256" key="10">
    <source>
        <dbReference type="ARBA" id="ARBA00023136"/>
    </source>
</evidence>
<keyword evidence="17" id="KW-1185">Reference proteome</keyword>
<comment type="pathway">
    <text evidence="2">Protein modification; protein ubiquitination.</text>
</comment>
<evidence type="ECO:0000259" key="15">
    <source>
        <dbReference type="PROSITE" id="PS50089"/>
    </source>
</evidence>
<feature type="region of interest" description="Disordered" evidence="13">
    <location>
        <begin position="146"/>
        <end position="177"/>
    </location>
</feature>
<dbReference type="PROSITE" id="PS50089">
    <property type="entry name" value="ZF_RING_2"/>
    <property type="match status" value="1"/>
</dbReference>
<keyword evidence="7" id="KW-0833">Ubl conjugation pathway</keyword>
<reference evidence="16 17" key="1">
    <citation type="submission" date="2023-10" db="EMBL/GenBank/DDBJ databases">
        <title>Chromosome-scale genome assembly provides insights into flower coloration mechanisms of Canna indica.</title>
        <authorList>
            <person name="Li C."/>
        </authorList>
    </citation>
    <scope>NUCLEOTIDE SEQUENCE [LARGE SCALE GENOMIC DNA]</scope>
    <source>
        <tissue evidence="16">Flower</tissue>
    </source>
</reference>
<dbReference type="GO" id="GO:0008270">
    <property type="term" value="F:zinc ion binding"/>
    <property type="evidence" value="ECO:0007669"/>
    <property type="project" value="UniProtKB-KW"/>
</dbReference>
<evidence type="ECO:0000313" key="16">
    <source>
        <dbReference type="EMBL" id="WOL06671.1"/>
    </source>
</evidence>
<gene>
    <name evidence="16" type="ORF">Cni_G15405</name>
</gene>
<dbReference type="InterPro" id="IPR013083">
    <property type="entry name" value="Znf_RING/FYVE/PHD"/>
</dbReference>